<dbReference type="InterPro" id="IPR014755">
    <property type="entry name" value="Cu-Rt/internalin_Ig-like"/>
</dbReference>
<dbReference type="RefSeq" id="WP_087918481.1">
    <property type="nucleotide sequence ID" value="NZ_CP021780.1"/>
</dbReference>
<dbReference type="OrthoDB" id="1706086at2"/>
<evidence type="ECO:0000256" key="1">
    <source>
        <dbReference type="ARBA" id="ARBA00022729"/>
    </source>
</evidence>
<evidence type="ECO:0000313" key="4">
    <source>
        <dbReference type="Proteomes" id="UP000249890"/>
    </source>
</evidence>
<sequence>MSDMSYPTKEKSQFMNVQGGEKKVMKKILSVALSTAMAFSMFASVAFGATATEQQAYDALKAKGVVEGYPGGAANLEKDLTRAEFAKIITKTFALTEITNKLSYNDKNYNAKMWARPYIEAVTAANLMQGKNTAKGLFDFNGKVTIEEVAKVLVIAQKLDVPTTTDNNASTWAKGYAQAIIDAGLATKDTNFKANASRGLVFSTIYGLDQKTQAPAITSAEAVSPTSVVVKFADKGELTVTLTTALVQGVETPVTFKYKDHDYTTKVTLQAPKVVSVTAPNSKQVVIKFNRPVDAESFTQTSDKGVTTLVYGAASIGNLSGAPVVNVDTASVVLTSEGTEAWLTFADNQYLKGQYTFILNDKVKTTSGETISAYTQLLPVNDVTAPTIASVTSTAKATTNKVHVKLSEPVKGTGTVIAYVNGQPATVALRDNGAALDELTLTTANNLESGKTYDVSLTNIVDFAGNYIAPNPTKTTVTVVSDVAAPTVSKVTVTGENSVEVVFNKKMDIATLHGNITLLNANGETRGAFQVKQGKDATTFNLTNFAINFPSSSTFAGTIVFGATIKDYLGNTVAASTTQPVTFTKDVTAPTVVSAVYAKEGLLVKFSEKVSLVNSAGVIKIINDSTGYPTTLTANVVGTDGKQWRLTGATLGTGNYTLRLPAGIAVDQSQAKNGLVAVAYPVSITADTVVDSNKPVITAAPVVVTSEVYKTDQVVQFTVQDSSGLNIASVREYANYTWDGKALPVGSYVSTDYNGSGSPTTPVVVSVNIPSSGINTNDSKEFVINGITDTSGNVIVPTPYQVALRDGVRPTLNTAAVASGDGTKLVIGFSEDVINIRPDGSDFLFTINGNIEVASPNVVINTTPGVGSDKGKFYVTFKTQKGVFNGADVLYMDNNKDGAIQHNEVVYTTDAAGDLKLSANYIGSITVKVRDTAQITDKSGNKVVVDTIVSATK</sequence>
<dbReference type="InterPro" id="IPR032812">
    <property type="entry name" value="SbsA_Ig"/>
</dbReference>
<dbReference type="InterPro" id="IPR018247">
    <property type="entry name" value="EF_Hand_1_Ca_BS"/>
</dbReference>
<dbReference type="Gene3D" id="2.60.40.1220">
    <property type="match status" value="3"/>
</dbReference>
<accession>A0A2Z2KU52</accession>
<dbReference type="Pfam" id="PF13205">
    <property type="entry name" value="Big_5"/>
    <property type="match status" value="1"/>
</dbReference>
<dbReference type="Proteomes" id="UP000249890">
    <property type="component" value="Chromosome"/>
</dbReference>
<feature type="domain" description="SLH" evidence="2">
    <location>
        <begin position="102"/>
        <end position="167"/>
    </location>
</feature>
<name>A0A2Z2KU52_9BACL</name>
<reference evidence="3 4" key="1">
    <citation type="submission" date="2017-06" db="EMBL/GenBank/DDBJ databases">
        <title>Complete genome sequence of Paenibacillus donghaensis KCTC 13049T isolated from East Sea sediment, South Korea.</title>
        <authorList>
            <person name="Jung B.K."/>
            <person name="Hong S.-J."/>
            <person name="Shin J.-H."/>
        </authorList>
    </citation>
    <scope>NUCLEOTIDE SEQUENCE [LARGE SCALE GENOMIC DNA]</scope>
    <source>
        <strain evidence="3 4">KCTC 13049</strain>
    </source>
</reference>
<dbReference type="KEGG" id="pdh:B9T62_29420"/>
<feature type="domain" description="SLH" evidence="2">
    <location>
        <begin position="38"/>
        <end position="101"/>
    </location>
</feature>
<dbReference type="AlphaFoldDB" id="A0A2Z2KU52"/>
<dbReference type="PROSITE" id="PS51272">
    <property type="entry name" value="SLH"/>
    <property type="match status" value="2"/>
</dbReference>
<keyword evidence="4" id="KW-1185">Reference proteome</keyword>
<proteinExistence type="predicted"/>
<evidence type="ECO:0000259" key="2">
    <source>
        <dbReference type="PROSITE" id="PS51272"/>
    </source>
</evidence>
<protein>
    <recommendedName>
        <fullName evidence="2">SLH domain-containing protein</fullName>
    </recommendedName>
</protein>
<organism evidence="3 4">
    <name type="scientific">Paenibacillus donghaensis</name>
    <dbReference type="NCBI Taxonomy" id="414771"/>
    <lineage>
        <taxon>Bacteria</taxon>
        <taxon>Bacillati</taxon>
        <taxon>Bacillota</taxon>
        <taxon>Bacilli</taxon>
        <taxon>Bacillales</taxon>
        <taxon>Paenibacillaceae</taxon>
        <taxon>Paenibacillus</taxon>
    </lineage>
</organism>
<dbReference type="InterPro" id="IPR001119">
    <property type="entry name" value="SLH_dom"/>
</dbReference>
<dbReference type="EMBL" id="CP021780">
    <property type="protein sequence ID" value="ASA24511.1"/>
    <property type="molecule type" value="Genomic_DNA"/>
</dbReference>
<evidence type="ECO:0000313" key="3">
    <source>
        <dbReference type="EMBL" id="ASA24511.1"/>
    </source>
</evidence>
<gene>
    <name evidence="3" type="ORF">B9T62_29420</name>
</gene>
<dbReference type="PROSITE" id="PS00018">
    <property type="entry name" value="EF_HAND_1"/>
    <property type="match status" value="1"/>
</dbReference>
<keyword evidence="1" id="KW-0732">Signal</keyword>